<feature type="transmembrane region" description="Helical" evidence="10">
    <location>
        <begin position="559"/>
        <end position="580"/>
    </location>
</feature>
<evidence type="ECO:0000256" key="1">
    <source>
        <dbReference type="ARBA" id="ARBA00004477"/>
    </source>
</evidence>
<dbReference type="GO" id="GO:0005794">
    <property type="term" value="C:Golgi apparatus"/>
    <property type="evidence" value="ECO:0007669"/>
    <property type="project" value="TreeGrafter"/>
</dbReference>
<feature type="region of interest" description="Disordered" evidence="11">
    <location>
        <begin position="220"/>
        <end position="279"/>
    </location>
</feature>
<name>A0A1D3PB43_PLAMA</name>
<evidence type="ECO:0000256" key="8">
    <source>
        <dbReference type="ARBA" id="ARBA00023098"/>
    </source>
</evidence>
<dbReference type="PANTHER" id="PTHR14467">
    <property type="entry name" value="ARV1"/>
    <property type="match status" value="1"/>
</dbReference>
<gene>
    <name evidence="12" type="primary">ARV1</name>
    <name evidence="12" type="ORF">PMUG01_08027300</name>
</gene>
<proteinExistence type="inferred from homology"/>
<dbReference type="RefSeq" id="XP_028861119.1">
    <property type="nucleotide sequence ID" value="XM_029004429.1"/>
</dbReference>
<keyword evidence="7 10" id="KW-0445">Lipid transport</keyword>
<evidence type="ECO:0000256" key="6">
    <source>
        <dbReference type="ARBA" id="ARBA00022989"/>
    </source>
</evidence>
<sequence>MICIKCGRCNSSLYTVYNKTNIKLNECNRCNEICDEYMEKNTFLIFMNILFLKPEIYRHIVFNRLKYHDRFIHVFFLKMIFLFIIINVYLHPNFESDHVEKNVLSDIFFMNNNFEYTRENDSPSYNCSSYTLFMYKYDEKYKLYGLYNISNNSNISNLVNIHKDKFLTCIFNNKLSHRNVCIVNRNYKHSYDYDKHLIDIFLHNNSQNINKYKDTKKLSLNIDQEGKRKKKKKKKKKESDNDKNENSPNSETYHNRDKNENVPNSNNCKNYENEEDKNSRGIRSNIAKYTRKAISYLTSKLKYESIFKLRRNNLLLKNDLITLKNSDEYNSLYQIINVLIYYNIHEYKIVLETKEKETFNVNYVMKIISNIFFYDKSLKKKNYIKSDSNIHLINKNSNDFCYDKSKESTFDNVCHDYDYIGNNSHGLKGLCKNLIRKINSIFNKNAEEITKKQNKSTKNIKIKQISMYSKLLFSDLDNEKFILKICNSSFSLKNLKSVTINYITYFLLLCIFTHLLKLYQQRKYNVNITMVKYNYLFMLFVLSNYPLVIYFILQVFNYNYINIYLKIYTIICNTIAYHIFISSDNNYVCYSIFSVLTSYLLKNILMIKVNAYI</sequence>
<keyword evidence="13" id="KW-1185">Reference proteome</keyword>
<dbReference type="GO" id="GO:0016125">
    <property type="term" value="P:sterol metabolic process"/>
    <property type="evidence" value="ECO:0007669"/>
    <property type="project" value="UniProtKB-UniRule"/>
</dbReference>
<evidence type="ECO:0000256" key="7">
    <source>
        <dbReference type="ARBA" id="ARBA00023055"/>
    </source>
</evidence>
<keyword evidence="10" id="KW-0746">Sphingolipid metabolism</keyword>
<dbReference type="PANTHER" id="PTHR14467:SF0">
    <property type="entry name" value="PROTEIN ARV1"/>
    <property type="match status" value="1"/>
</dbReference>
<dbReference type="InterPro" id="IPR007290">
    <property type="entry name" value="Arv1"/>
</dbReference>
<keyword evidence="3 10" id="KW-0813">Transport</keyword>
<dbReference type="Pfam" id="PF04161">
    <property type="entry name" value="Arv1"/>
    <property type="match status" value="1"/>
</dbReference>
<dbReference type="KEGG" id="pmal:PMUG01_08027300"/>
<dbReference type="GeneID" id="39868255"/>
<dbReference type="GO" id="GO:0032366">
    <property type="term" value="P:intracellular sterol transport"/>
    <property type="evidence" value="ECO:0007669"/>
    <property type="project" value="UniProtKB-UniRule"/>
</dbReference>
<comment type="function">
    <text evidence="10">Regulates also the sphingolipid metabolism.</text>
</comment>
<evidence type="ECO:0000313" key="12">
    <source>
        <dbReference type="EMBL" id="SCN12148.1"/>
    </source>
</evidence>
<dbReference type="AlphaFoldDB" id="A0A1D3PB43"/>
<dbReference type="GO" id="GO:0097036">
    <property type="term" value="P:regulation of plasma membrane sterol distribution"/>
    <property type="evidence" value="ECO:0007669"/>
    <property type="project" value="UniProtKB-UniRule"/>
</dbReference>
<feature type="transmembrane region" description="Helical" evidence="10">
    <location>
        <begin position="71"/>
        <end position="90"/>
    </location>
</feature>
<keyword evidence="4 10" id="KW-0812">Transmembrane</keyword>
<feature type="compositionally biased region" description="Polar residues" evidence="11">
    <location>
        <begin position="261"/>
        <end position="270"/>
    </location>
</feature>
<evidence type="ECO:0000256" key="3">
    <source>
        <dbReference type="ARBA" id="ARBA00022448"/>
    </source>
</evidence>
<comment type="subcellular location">
    <subcellularLocation>
        <location evidence="1 10">Endoplasmic reticulum membrane</location>
        <topology evidence="1 10">Multi-pass membrane protein</topology>
    </subcellularLocation>
</comment>
<evidence type="ECO:0000256" key="2">
    <source>
        <dbReference type="ARBA" id="ARBA00009187"/>
    </source>
</evidence>
<feature type="transmembrane region" description="Helical" evidence="10">
    <location>
        <begin position="531"/>
        <end position="553"/>
    </location>
</feature>
<dbReference type="GO" id="GO:0032541">
    <property type="term" value="C:cortical endoplasmic reticulum"/>
    <property type="evidence" value="ECO:0007669"/>
    <property type="project" value="TreeGrafter"/>
</dbReference>
<evidence type="ECO:0000256" key="10">
    <source>
        <dbReference type="RuleBase" id="RU368065"/>
    </source>
</evidence>
<dbReference type="EMBL" id="LT594629">
    <property type="protein sequence ID" value="SCN12148.1"/>
    <property type="molecule type" value="Genomic_DNA"/>
</dbReference>
<accession>A0A1D3PB43</accession>
<reference evidence="12 13" key="1">
    <citation type="submission" date="2016-06" db="EMBL/GenBank/DDBJ databases">
        <authorList>
            <consortium name="Pathogen Informatics"/>
        </authorList>
    </citation>
    <scope>NUCLEOTIDE SEQUENCE [LARGE SCALE GENOMIC DNA]</scope>
</reference>
<keyword evidence="6 10" id="KW-1133">Transmembrane helix</keyword>
<evidence type="ECO:0000256" key="5">
    <source>
        <dbReference type="ARBA" id="ARBA00022824"/>
    </source>
</evidence>
<dbReference type="GO" id="GO:0006665">
    <property type="term" value="P:sphingolipid metabolic process"/>
    <property type="evidence" value="ECO:0007669"/>
    <property type="project" value="UniProtKB-UniRule"/>
</dbReference>
<keyword evidence="8 10" id="KW-0443">Lipid metabolism</keyword>
<keyword evidence="5 10" id="KW-0256">Endoplasmic reticulum</keyword>
<protein>
    <recommendedName>
        <fullName evidence="10">Protein ARV</fullName>
    </recommendedName>
</protein>
<dbReference type="Proteomes" id="UP000219813">
    <property type="component" value="Chromosome 8"/>
</dbReference>
<dbReference type="OrthoDB" id="2192830at2759"/>
<dbReference type="OMA" id="CILNRKY"/>
<keyword evidence="9 10" id="KW-0472">Membrane</keyword>
<feature type="transmembrane region" description="Helical" evidence="10">
    <location>
        <begin position="502"/>
        <end position="519"/>
    </location>
</feature>
<organism evidence="12 13">
    <name type="scientific">Plasmodium malariae</name>
    <dbReference type="NCBI Taxonomy" id="5858"/>
    <lineage>
        <taxon>Eukaryota</taxon>
        <taxon>Sar</taxon>
        <taxon>Alveolata</taxon>
        <taxon>Apicomplexa</taxon>
        <taxon>Aconoidasida</taxon>
        <taxon>Haemosporida</taxon>
        <taxon>Plasmodiidae</taxon>
        <taxon>Plasmodium</taxon>
        <taxon>Plasmodium (Plasmodium)</taxon>
    </lineage>
</organism>
<evidence type="ECO:0000256" key="9">
    <source>
        <dbReference type="ARBA" id="ARBA00023136"/>
    </source>
</evidence>
<evidence type="ECO:0000313" key="13">
    <source>
        <dbReference type="Proteomes" id="UP000219813"/>
    </source>
</evidence>
<comment type="function">
    <text evidence="10">Mediator of sterol homeostasis involved in sterol uptake, trafficking and distribution into membranes.</text>
</comment>
<evidence type="ECO:0000256" key="4">
    <source>
        <dbReference type="ARBA" id="ARBA00022692"/>
    </source>
</evidence>
<dbReference type="VEuPathDB" id="PlasmoDB:PmUG01_08027300"/>
<feature type="compositionally biased region" description="Basic residues" evidence="11">
    <location>
        <begin position="227"/>
        <end position="236"/>
    </location>
</feature>
<comment type="similarity">
    <text evidence="2 10">Belongs to the ARV1 family.</text>
</comment>
<dbReference type="GO" id="GO:0005789">
    <property type="term" value="C:endoplasmic reticulum membrane"/>
    <property type="evidence" value="ECO:0007669"/>
    <property type="project" value="UniProtKB-SubCell"/>
</dbReference>
<feature type="transmembrane region" description="Helical" evidence="10">
    <location>
        <begin position="587"/>
        <end position="607"/>
    </location>
</feature>
<evidence type="ECO:0000256" key="11">
    <source>
        <dbReference type="SAM" id="MobiDB-lite"/>
    </source>
</evidence>